<dbReference type="RefSeq" id="WP_084240916.1">
    <property type="nucleotide sequence ID" value="NZ_FWXT01000004.1"/>
</dbReference>
<dbReference type="AlphaFoldDB" id="A0A1W2DVX1"/>
<proteinExistence type="predicted"/>
<dbReference type="EMBL" id="FWXT01000004">
    <property type="protein sequence ID" value="SMD01610.1"/>
    <property type="molecule type" value="Genomic_DNA"/>
</dbReference>
<sequence length="87" mass="10075">MAKIDFNNPHFELKIKLNSSLQDIKIHSQETTDGDEYFICELNDEQITQVRREKDGNWEQIWGKLDPTTINTIGAAISAKIEKQQNK</sequence>
<dbReference type="OrthoDB" id="676759at2"/>
<accession>A0A1W2DVX1</accession>
<evidence type="ECO:0000313" key="1">
    <source>
        <dbReference type="EMBL" id="SMD01610.1"/>
    </source>
</evidence>
<protein>
    <submittedName>
        <fullName evidence="1">Uncharacterized protein</fullName>
    </submittedName>
</protein>
<reference evidence="2" key="1">
    <citation type="submission" date="2017-04" db="EMBL/GenBank/DDBJ databases">
        <authorList>
            <person name="Varghese N."/>
            <person name="Submissions S."/>
        </authorList>
    </citation>
    <scope>NUCLEOTIDE SEQUENCE [LARGE SCALE GENOMIC DNA]</scope>
    <source>
        <strain evidence="2">DSM 12126</strain>
    </source>
</reference>
<dbReference type="STRING" id="151894.SAMN04488524_4138"/>
<gene>
    <name evidence="1" type="ORF">SAMN04488524_4138</name>
</gene>
<dbReference type="Proteomes" id="UP000192756">
    <property type="component" value="Unassembled WGS sequence"/>
</dbReference>
<keyword evidence="2" id="KW-1185">Reference proteome</keyword>
<evidence type="ECO:0000313" key="2">
    <source>
        <dbReference type="Proteomes" id="UP000192756"/>
    </source>
</evidence>
<organism evidence="1 2">
    <name type="scientific">Pedobacter africanus</name>
    <dbReference type="NCBI Taxonomy" id="151894"/>
    <lineage>
        <taxon>Bacteria</taxon>
        <taxon>Pseudomonadati</taxon>
        <taxon>Bacteroidota</taxon>
        <taxon>Sphingobacteriia</taxon>
        <taxon>Sphingobacteriales</taxon>
        <taxon>Sphingobacteriaceae</taxon>
        <taxon>Pedobacter</taxon>
    </lineage>
</organism>
<name>A0A1W2DVX1_9SPHI</name>